<accession>A0AA35RH94</accession>
<dbReference type="PANTHER" id="PTHR33768:SF3">
    <property type="entry name" value="MIP11318P"/>
    <property type="match status" value="1"/>
</dbReference>
<evidence type="ECO:0000313" key="3">
    <source>
        <dbReference type="EMBL" id="CAI8011450.1"/>
    </source>
</evidence>
<evidence type="ECO:0000256" key="2">
    <source>
        <dbReference type="SAM" id="MobiDB-lite"/>
    </source>
</evidence>
<dbReference type="Proteomes" id="UP001174909">
    <property type="component" value="Unassembled WGS sequence"/>
</dbReference>
<dbReference type="AlphaFoldDB" id="A0AA35RH94"/>
<proteinExistence type="inferred from homology"/>
<comment type="similarity">
    <text evidence="1">Belongs to the CFAP97 family.</text>
</comment>
<dbReference type="Pfam" id="PF13879">
    <property type="entry name" value="Hmw_CFAP97"/>
    <property type="match status" value="1"/>
</dbReference>
<keyword evidence="4" id="KW-1185">Reference proteome</keyword>
<dbReference type="InterPro" id="IPR029488">
    <property type="entry name" value="Hmw/CFAP97"/>
</dbReference>
<comment type="caution">
    <text evidence="3">The sequence shown here is derived from an EMBL/GenBank/DDBJ whole genome shotgun (WGS) entry which is preliminary data.</text>
</comment>
<dbReference type="PANTHER" id="PTHR33768">
    <property type="entry name" value="MIP11318P"/>
    <property type="match status" value="1"/>
</dbReference>
<dbReference type="InterPro" id="IPR038792">
    <property type="entry name" value="CFAP97D1/2"/>
</dbReference>
<organism evidence="3 4">
    <name type="scientific">Geodia barretti</name>
    <name type="common">Barrett's horny sponge</name>
    <dbReference type="NCBI Taxonomy" id="519541"/>
    <lineage>
        <taxon>Eukaryota</taxon>
        <taxon>Metazoa</taxon>
        <taxon>Porifera</taxon>
        <taxon>Demospongiae</taxon>
        <taxon>Heteroscleromorpha</taxon>
        <taxon>Tetractinellida</taxon>
        <taxon>Astrophorina</taxon>
        <taxon>Geodiidae</taxon>
        <taxon>Geodia</taxon>
    </lineage>
</organism>
<feature type="region of interest" description="Disordered" evidence="2">
    <location>
        <begin position="164"/>
        <end position="213"/>
    </location>
</feature>
<gene>
    <name evidence="3" type="ORF">GBAR_LOCUS7382</name>
</gene>
<evidence type="ECO:0000256" key="1">
    <source>
        <dbReference type="ARBA" id="ARBA00008315"/>
    </source>
</evidence>
<dbReference type="EMBL" id="CASHTH010001102">
    <property type="protein sequence ID" value="CAI8011450.1"/>
    <property type="molecule type" value="Genomic_DNA"/>
</dbReference>
<sequence length="213" mass="25367">MHQARAYQSITPANNMILKRRWDKSRFDLHRMKVRNAKPMIDNKPPQTYMHLHLDLKKLQMEEERRGVVERDNGILLDKMARIMRTRGRVDNVNNYQQRSLNKTRRQRDLLRVTHENQAILKRIQSKEAHYNHMQWLHQWEVNKMYMANISKYPHTWMHDKQCGPLPSAHRHKKPGNIKGTPPRLPPPSPTTHTRQDSTNLQATTDNTLPQIN</sequence>
<name>A0AA35RH94_GEOBA</name>
<protein>
    <submittedName>
        <fullName evidence="3">Uncharacterized protein CFAP97D2</fullName>
    </submittedName>
</protein>
<reference evidence="3" key="1">
    <citation type="submission" date="2023-03" db="EMBL/GenBank/DDBJ databases">
        <authorList>
            <person name="Steffen K."/>
            <person name="Cardenas P."/>
        </authorList>
    </citation>
    <scope>NUCLEOTIDE SEQUENCE</scope>
</reference>
<evidence type="ECO:0000313" key="4">
    <source>
        <dbReference type="Proteomes" id="UP001174909"/>
    </source>
</evidence>
<feature type="compositionally biased region" description="Polar residues" evidence="2">
    <location>
        <begin position="197"/>
        <end position="213"/>
    </location>
</feature>